<accession>A0AAV2T4N2</accession>
<keyword evidence="6" id="KW-0735">Signal-anchor</keyword>
<evidence type="ECO:0000256" key="11">
    <source>
        <dbReference type="ARBA" id="ARBA00038854"/>
    </source>
</evidence>
<evidence type="ECO:0000256" key="8">
    <source>
        <dbReference type="ARBA" id="ARBA00023136"/>
    </source>
</evidence>
<keyword evidence="4" id="KW-0808">Transferase</keyword>
<evidence type="ECO:0000256" key="2">
    <source>
        <dbReference type="ARBA" id="ARBA00006351"/>
    </source>
</evidence>
<dbReference type="Pfam" id="PF01501">
    <property type="entry name" value="Glyco_transf_8"/>
    <property type="match status" value="1"/>
</dbReference>
<dbReference type="GO" id="GO:0016266">
    <property type="term" value="P:protein O-linked glycosylation via N-acetyl-galactosamine"/>
    <property type="evidence" value="ECO:0007669"/>
    <property type="project" value="TreeGrafter"/>
</dbReference>
<dbReference type="InterPro" id="IPR002495">
    <property type="entry name" value="Glyco_trans_8"/>
</dbReference>
<evidence type="ECO:0000256" key="5">
    <source>
        <dbReference type="ARBA" id="ARBA00022692"/>
    </source>
</evidence>
<sequence>MKPSERRPSNPHSTRVEAESAGCSLHRIYVGVLFMNWTANPTRFHRTVKRCAVMLVILSLLLYNGNQLRYVLKRHEYFGQMVAETHIPHIHLALLVNGQRHVAQFFTLLKSVLYLQGRHNRNSLACKLLVDTVSNEQCPSNQPPSYNPLELHLLADAQSRTAISSLLQQNNINGLILHYYSYHNYPQIEEFVRHVPAHPYFGSETILKITWPQFLPNGVKKVIALDTDLLFNQNVHDLWSIFEEFDDHQMIGGAFELTDNLQRDMATPEYPILETGINSGVLLLHLERMRKSNWSTASVELTKEIISSKKGLRYSDQDVYNTFLHNNRHYFYELPCKWNVVINFAKLIRDCPLSWVISDVAKTNCMTKPVGTNLPGLLHICTGNKPEQQLNKTFKNPNPVKVVRTFSTYIISTQLATLVGMT</sequence>
<evidence type="ECO:0000256" key="1">
    <source>
        <dbReference type="ARBA" id="ARBA00004606"/>
    </source>
</evidence>
<evidence type="ECO:0000256" key="4">
    <source>
        <dbReference type="ARBA" id="ARBA00022679"/>
    </source>
</evidence>
<evidence type="ECO:0000256" key="12">
    <source>
        <dbReference type="ARBA" id="ARBA00049181"/>
    </source>
</evidence>
<evidence type="ECO:0000256" key="9">
    <source>
        <dbReference type="ARBA" id="ARBA00023180"/>
    </source>
</evidence>
<comment type="subcellular location">
    <subcellularLocation>
        <location evidence="1">Membrane</location>
        <topology evidence="1">Single-pass type II membrane protein</topology>
    </subcellularLocation>
</comment>
<dbReference type="GO" id="GO:0016020">
    <property type="term" value="C:membrane"/>
    <property type="evidence" value="ECO:0007669"/>
    <property type="project" value="UniProtKB-SubCell"/>
</dbReference>
<dbReference type="Proteomes" id="UP001497525">
    <property type="component" value="Unassembled WGS sequence"/>
</dbReference>
<evidence type="ECO:0000256" key="7">
    <source>
        <dbReference type="ARBA" id="ARBA00022989"/>
    </source>
</evidence>
<proteinExistence type="inferred from homology"/>
<gene>
    <name evidence="13" type="ORF">CDAUBV1_LOCUS4665</name>
</gene>
<evidence type="ECO:0000313" key="13">
    <source>
        <dbReference type="EMBL" id="CAL5132155.1"/>
    </source>
</evidence>
<reference evidence="13" key="1">
    <citation type="submission" date="2024-06" db="EMBL/GenBank/DDBJ databases">
        <authorList>
            <person name="Liu X."/>
            <person name="Lenzi L."/>
            <person name="Haldenby T S."/>
            <person name="Uol C."/>
        </authorList>
    </citation>
    <scope>NUCLEOTIDE SEQUENCE</scope>
</reference>
<evidence type="ECO:0000256" key="10">
    <source>
        <dbReference type="ARBA" id="ARBA00037301"/>
    </source>
</evidence>
<comment type="similarity">
    <text evidence="2">Belongs to the glycosyltransferase 8 family.</text>
</comment>
<name>A0AAV2T4N2_CALDB</name>
<keyword evidence="9" id="KW-0325">Glycoprotein</keyword>
<dbReference type="InterPro" id="IPR051993">
    <property type="entry name" value="Glycosyltransferase_8"/>
</dbReference>
<evidence type="ECO:0000256" key="3">
    <source>
        <dbReference type="ARBA" id="ARBA00022676"/>
    </source>
</evidence>
<dbReference type="SUPFAM" id="SSF53448">
    <property type="entry name" value="Nucleotide-diphospho-sugar transferases"/>
    <property type="match status" value="1"/>
</dbReference>
<dbReference type="AlphaFoldDB" id="A0AAV2T4N2"/>
<evidence type="ECO:0000313" key="14">
    <source>
        <dbReference type="Proteomes" id="UP001497525"/>
    </source>
</evidence>
<dbReference type="EMBL" id="CAXLJL010000117">
    <property type="protein sequence ID" value="CAL5132155.1"/>
    <property type="molecule type" value="Genomic_DNA"/>
</dbReference>
<protein>
    <recommendedName>
        <fullName evidence="11">UDP-D-xylose:beta-D-glucoside alpha-1,3-D-xylosyltransferase</fullName>
        <ecNumber evidence="11">2.4.2.42</ecNumber>
    </recommendedName>
</protein>
<keyword evidence="7" id="KW-1133">Transmembrane helix</keyword>
<organism evidence="13 14">
    <name type="scientific">Calicophoron daubneyi</name>
    <name type="common">Rumen fluke</name>
    <name type="synonym">Paramphistomum daubneyi</name>
    <dbReference type="NCBI Taxonomy" id="300641"/>
    <lineage>
        <taxon>Eukaryota</taxon>
        <taxon>Metazoa</taxon>
        <taxon>Spiralia</taxon>
        <taxon>Lophotrochozoa</taxon>
        <taxon>Platyhelminthes</taxon>
        <taxon>Trematoda</taxon>
        <taxon>Digenea</taxon>
        <taxon>Plagiorchiida</taxon>
        <taxon>Pronocephalata</taxon>
        <taxon>Paramphistomoidea</taxon>
        <taxon>Paramphistomidae</taxon>
        <taxon>Calicophoron</taxon>
    </lineage>
</organism>
<dbReference type="GO" id="GO:0140563">
    <property type="term" value="F:UDP-D-xylose:beta-D-glucoside alpha-1,3-D-xylosyltransferase activity"/>
    <property type="evidence" value="ECO:0007669"/>
    <property type="project" value="UniProtKB-EC"/>
</dbReference>
<dbReference type="PANTHER" id="PTHR46012:SF2">
    <property type="entry name" value="IP22168P"/>
    <property type="match status" value="1"/>
</dbReference>
<comment type="caution">
    <text evidence="13">The sequence shown here is derived from an EMBL/GenBank/DDBJ whole genome shotgun (WGS) entry which is preliminary data.</text>
</comment>
<keyword evidence="8" id="KW-0472">Membrane</keyword>
<dbReference type="PANTHER" id="PTHR46012">
    <property type="entry name" value="IP22168P"/>
    <property type="match status" value="1"/>
</dbReference>
<comment type="catalytic activity">
    <reaction evidence="12">
        <text>3-O-(beta-D-glucosyl)-L-seryl-[EGF-like domain protein] + UDP-alpha-D-xylose = 3-O-[alpha-D-xylosyl-(1-&gt;3)-beta-D-glucosyl]-L-seryl-[EGF-like domain protein] + UDP + H(+)</text>
        <dbReference type="Rhea" id="RHEA:56064"/>
        <dbReference type="Rhea" id="RHEA-COMP:14610"/>
        <dbReference type="Rhea" id="RHEA-COMP:14611"/>
        <dbReference type="ChEBI" id="CHEBI:15378"/>
        <dbReference type="ChEBI" id="CHEBI:57632"/>
        <dbReference type="ChEBI" id="CHEBI:58223"/>
        <dbReference type="ChEBI" id="CHEBI:140575"/>
        <dbReference type="ChEBI" id="CHEBI:140576"/>
        <dbReference type="EC" id="2.4.2.42"/>
    </reaction>
</comment>
<dbReference type="InterPro" id="IPR029044">
    <property type="entry name" value="Nucleotide-diphossugar_trans"/>
</dbReference>
<dbReference type="EC" id="2.4.2.42" evidence="11"/>
<dbReference type="Gene3D" id="3.90.550.10">
    <property type="entry name" value="Spore Coat Polysaccharide Biosynthesis Protein SpsA, Chain A"/>
    <property type="match status" value="1"/>
</dbReference>
<keyword evidence="3" id="KW-0328">Glycosyltransferase</keyword>
<evidence type="ECO:0000256" key="6">
    <source>
        <dbReference type="ARBA" id="ARBA00022968"/>
    </source>
</evidence>
<keyword evidence="5" id="KW-0812">Transmembrane</keyword>
<comment type="function">
    <text evidence="10">Glycosyltransferase which elongates the O-linked glucose attached to EGF-like repeats in the extracellular domain of Notch proteins by catalyzing the addition of xylose.</text>
</comment>